<evidence type="ECO:0000256" key="1">
    <source>
        <dbReference type="SAM" id="SignalP"/>
    </source>
</evidence>
<proteinExistence type="predicted"/>
<dbReference type="NCBIfam" id="TIGR02001">
    <property type="entry name" value="gcw_chp"/>
    <property type="match status" value="1"/>
</dbReference>
<evidence type="ECO:0000313" key="3">
    <source>
        <dbReference type="Proteomes" id="UP001139353"/>
    </source>
</evidence>
<sequence length="288" mass="30127">MKKTALAAVAVLALAAGPTIAFADDAPAPAAAASAPDASPITYNIGVVSDYRYRGISQSKMKPALQGGIDYANGPIYVGTWASTIQWVKDAMVGYNRAGEAAAAANETTFTPVSEKGAPVEWDLYGGTKGDIIKDTLSYDVGVLAYVYLGQKFHDIHLSNPDTGEVYGALTYGVFTAKVSVSATPLFGIPKSKGSQYYDLSANFDLGSGFSLTPDVAYQHVEGSYAKDNGLPSYSYGAYSATLGKDFGKGVSASLQVIATDAKKADYVTSNGRFTGRTTVVAGVKYSF</sequence>
<dbReference type="Pfam" id="PF09694">
    <property type="entry name" value="Gcw_chp"/>
    <property type="match status" value="1"/>
</dbReference>
<dbReference type="InterPro" id="IPR010239">
    <property type="entry name" value="CHP02001"/>
</dbReference>
<feature type="chain" id="PRO_5040947969" evidence="1">
    <location>
        <begin position="24"/>
        <end position="288"/>
    </location>
</feature>
<dbReference type="EMBL" id="JAJLJH010000001">
    <property type="protein sequence ID" value="MCK9685884.1"/>
    <property type="molecule type" value="Genomic_DNA"/>
</dbReference>
<keyword evidence="3" id="KW-1185">Reference proteome</keyword>
<dbReference type="AlphaFoldDB" id="A0A9X1YG45"/>
<reference evidence="2" key="1">
    <citation type="submission" date="2021-11" db="EMBL/GenBank/DDBJ databases">
        <title>BS-T2-15 a new species belonging to the Comamonadaceae family isolated from the soil of a French oak forest.</title>
        <authorList>
            <person name="Mieszkin S."/>
            <person name="Alain K."/>
        </authorList>
    </citation>
    <scope>NUCLEOTIDE SEQUENCE</scope>
    <source>
        <strain evidence="2">BS-T2-15</strain>
    </source>
</reference>
<dbReference type="Proteomes" id="UP001139353">
    <property type="component" value="Unassembled WGS sequence"/>
</dbReference>
<dbReference type="RefSeq" id="WP_275681874.1">
    <property type="nucleotide sequence ID" value="NZ_JAJLJH010000001.1"/>
</dbReference>
<organism evidence="2 3">
    <name type="scientific">Scleromatobacter humisilvae</name>
    <dbReference type="NCBI Taxonomy" id="2897159"/>
    <lineage>
        <taxon>Bacteria</taxon>
        <taxon>Pseudomonadati</taxon>
        <taxon>Pseudomonadota</taxon>
        <taxon>Betaproteobacteria</taxon>
        <taxon>Burkholderiales</taxon>
        <taxon>Sphaerotilaceae</taxon>
        <taxon>Scleromatobacter</taxon>
    </lineage>
</organism>
<feature type="signal peptide" evidence="1">
    <location>
        <begin position="1"/>
        <end position="23"/>
    </location>
</feature>
<accession>A0A9X1YG45</accession>
<protein>
    <submittedName>
        <fullName evidence="2">TorF family putative porin</fullName>
    </submittedName>
</protein>
<keyword evidence="1" id="KW-0732">Signal</keyword>
<gene>
    <name evidence="2" type="ORF">LPC04_09210</name>
</gene>
<evidence type="ECO:0000313" key="2">
    <source>
        <dbReference type="EMBL" id="MCK9685884.1"/>
    </source>
</evidence>
<name>A0A9X1YG45_9BURK</name>
<comment type="caution">
    <text evidence="2">The sequence shown here is derived from an EMBL/GenBank/DDBJ whole genome shotgun (WGS) entry which is preliminary data.</text>
</comment>